<dbReference type="Gene3D" id="3.40.50.2300">
    <property type="match status" value="2"/>
</dbReference>
<accession>A0A1V1NUK2</accession>
<dbReference type="EMBL" id="ATBP01002134">
    <property type="protein sequence ID" value="ETR66241.1"/>
    <property type="molecule type" value="Genomic_DNA"/>
</dbReference>
<dbReference type="InterPro" id="IPR028082">
    <property type="entry name" value="Peripla_BP_I"/>
</dbReference>
<evidence type="ECO:0000313" key="1">
    <source>
        <dbReference type="EMBL" id="ETR66241.1"/>
    </source>
</evidence>
<dbReference type="SUPFAM" id="SSF53822">
    <property type="entry name" value="Periplasmic binding protein-like I"/>
    <property type="match status" value="1"/>
</dbReference>
<reference evidence="2" key="1">
    <citation type="submission" date="2012-11" db="EMBL/GenBank/DDBJ databases">
        <authorList>
            <person name="Lucero-Rivera Y.E."/>
            <person name="Tovar-Ramirez D."/>
        </authorList>
    </citation>
    <scope>NUCLEOTIDE SEQUENCE [LARGE SCALE GENOMIC DNA]</scope>
    <source>
        <strain evidence="2">Araruama</strain>
    </source>
</reference>
<proteinExistence type="predicted"/>
<gene>
    <name evidence="1" type="ORF">OMM_13061</name>
</gene>
<organism evidence="1 2">
    <name type="scientific">Candidatus Magnetoglobus multicellularis str. Araruama</name>
    <dbReference type="NCBI Taxonomy" id="890399"/>
    <lineage>
        <taxon>Bacteria</taxon>
        <taxon>Pseudomonadati</taxon>
        <taxon>Thermodesulfobacteriota</taxon>
        <taxon>Desulfobacteria</taxon>
        <taxon>Desulfobacterales</taxon>
        <taxon>Desulfobacteraceae</taxon>
        <taxon>Candidatus Magnetoglobus</taxon>
    </lineage>
</organism>
<sequence length="417" mass="48551">MLSHSNMKILLFTVFVILYYVSPGISNNDLKTINNTSEKFLEQNIMIGSETGRKSITIGVLYEIRNDIDKSALIGFRTALFQSKLIDNLSIQFNSFSVHFCLYNVSRYSKKLLFQNILNDKCQSLIFLTHTKNCDQLIDFSQQKKIPLIFANFIEKNDAGAGEYIFRICMNALKHAQILAQFVHMNYSGKSVIILEQDEHWNFSGMLKEELLKYDIPAQSIFADELQTSFTELSSNILIIPEYDHNFLPALNQLSACSVIFCDIHALNYQKQYKEFLESNFVSKKNYNNICFMTYWDKELREKSDQNFIDLYFSYTDLYKAVKKYQISNDAALAYDATKILLTILNSTNENVTPLIIKDRFINLKKYNACQGVTGNIDFDFYGERNYTQMTFVRVTTQEMIPKRFEYTKMKNVELDI</sequence>
<comment type="caution">
    <text evidence="1">The sequence shown here is derived from an EMBL/GenBank/DDBJ whole genome shotgun (WGS) entry which is preliminary data.</text>
</comment>
<dbReference type="Proteomes" id="UP000189670">
    <property type="component" value="Unassembled WGS sequence"/>
</dbReference>
<evidence type="ECO:0008006" key="3">
    <source>
        <dbReference type="Google" id="ProtNLM"/>
    </source>
</evidence>
<feature type="non-terminal residue" evidence="1">
    <location>
        <position position="417"/>
    </location>
</feature>
<name>A0A1V1NUK2_9BACT</name>
<dbReference type="AlphaFoldDB" id="A0A1V1NUK2"/>
<evidence type="ECO:0000313" key="2">
    <source>
        <dbReference type="Proteomes" id="UP000189670"/>
    </source>
</evidence>
<protein>
    <recommendedName>
        <fullName evidence="3">Receptor ligand binding region domain-containing protein</fullName>
    </recommendedName>
</protein>